<name>A0A0A1TU76_ENTIV</name>
<reference evidence="1 2" key="1">
    <citation type="submission" date="2012-10" db="EMBL/GenBank/DDBJ databases">
        <authorList>
            <person name="Zafar N."/>
            <person name="Inman J."/>
            <person name="Hall N."/>
            <person name="Lorenzi H."/>
            <person name="Caler E."/>
        </authorList>
    </citation>
    <scope>NUCLEOTIDE SEQUENCE [LARGE SCALE GENOMIC DNA]</scope>
    <source>
        <strain evidence="1 2">IP1</strain>
    </source>
</reference>
<dbReference type="EMBL" id="KB207268">
    <property type="protein sequence ID" value="ELP83507.1"/>
    <property type="molecule type" value="Genomic_DNA"/>
</dbReference>
<protein>
    <submittedName>
        <fullName evidence="1">Uncharacterized protein</fullName>
    </submittedName>
</protein>
<dbReference type="GeneID" id="14882439"/>
<gene>
    <name evidence="1" type="ORF">EIN_377620</name>
</gene>
<dbReference type="Proteomes" id="UP000014680">
    <property type="component" value="Unassembled WGS sequence"/>
</dbReference>
<evidence type="ECO:0000313" key="2">
    <source>
        <dbReference type="Proteomes" id="UP000014680"/>
    </source>
</evidence>
<sequence length="572" mass="65381">MLSTFIRSRSYGMHIQSCFYNIHEMTDCFIFAVEEHVEKGETTILNVVPSFCQWVVDGDKTKIRLWEIIGKTFSSIWALSTCKCGKCEKSQINMLWLLRFLVSSEVFKNSLYSEPIKILCFDFIKNRNLFVRTCLLLEQLIDTDGVVMTFDDEFCQLLSSLDLVDTGVALGIIIKTLTKKTERNREDAKNLLKYGIVNKILKLLSLSTYSLAIIHLLQNSCISEKDEAVKKVRNNVENESKTYPEVDLTFTTTQGVHSADVVSDVLFFLMILFDLISQKKAIKLVKESEMTIAMIQLHDSIDIDSLPDGYTPLSQHPLHALFGQYIHFISMLPKEDIMKNGMIDIAMDDISQAKECFKAPLFSFVEAVVRECNLQEKIYIGKTCGAIKSAISMLYGKMNCDTHVIFDALGCLIRKNEENSKELIECIPESFDKFLKRCERECVSSCVLLRSLLLNILFDKSGGNAMQQYQKIVNEMMPNIFKQLVDHLKANGVNGHTACCLNTIVLILGIHPNVDLFIQNVNNTKIYFEEINKLVQTFEKRYTKDDQIEVLLEITMTTKKLWMDAVKCVKEE</sequence>
<organism evidence="1 2">
    <name type="scientific">Entamoeba invadens IP1</name>
    <dbReference type="NCBI Taxonomy" id="370355"/>
    <lineage>
        <taxon>Eukaryota</taxon>
        <taxon>Amoebozoa</taxon>
        <taxon>Evosea</taxon>
        <taxon>Archamoebae</taxon>
        <taxon>Mastigamoebida</taxon>
        <taxon>Entamoebidae</taxon>
        <taxon>Entamoeba</taxon>
    </lineage>
</organism>
<proteinExistence type="predicted"/>
<accession>A0A0A1TU76</accession>
<dbReference type="KEGG" id="eiv:EIN_377620"/>
<dbReference type="RefSeq" id="XP_004182853.1">
    <property type="nucleotide sequence ID" value="XM_004182805.1"/>
</dbReference>
<dbReference type="AlphaFoldDB" id="A0A0A1TU76"/>
<evidence type="ECO:0000313" key="1">
    <source>
        <dbReference type="EMBL" id="ELP83507.1"/>
    </source>
</evidence>
<dbReference type="VEuPathDB" id="AmoebaDB:EIN_377620"/>
<keyword evidence="2" id="KW-1185">Reference proteome</keyword>